<gene>
    <name evidence="2" type="ORF">CK820_G0047001</name>
</gene>
<feature type="non-terminal residue" evidence="2">
    <location>
        <position position="147"/>
    </location>
</feature>
<organism evidence="2 3">
    <name type="scientific">Pan troglodytes</name>
    <name type="common">Chimpanzee</name>
    <dbReference type="NCBI Taxonomy" id="9598"/>
    <lineage>
        <taxon>Eukaryota</taxon>
        <taxon>Metazoa</taxon>
        <taxon>Chordata</taxon>
        <taxon>Craniata</taxon>
        <taxon>Vertebrata</taxon>
        <taxon>Euteleostomi</taxon>
        <taxon>Mammalia</taxon>
        <taxon>Eutheria</taxon>
        <taxon>Euarchontoglires</taxon>
        <taxon>Primates</taxon>
        <taxon>Haplorrhini</taxon>
        <taxon>Catarrhini</taxon>
        <taxon>Hominidae</taxon>
        <taxon>Pan</taxon>
    </lineage>
</organism>
<evidence type="ECO:0000313" key="3">
    <source>
        <dbReference type="Proteomes" id="UP000236370"/>
    </source>
</evidence>
<dbReference type="InterPro" id="IPR045914">
    <property type="entry name" value="Zn532-like"/>
</dbReference>
<proteinExistence type="predicted"/>
<feature type="region of interest" description="Disordered" evidence="1">
    <location>
        <begin position="25"/>
        <end position="89"/>
    </location>
</feature>
<dbReference type="AlphaFoldDB" id="A0A2J8JJG7"/>
<dbReference type="Proteomes" id="UP000236370">
    <property type="component" value="Unassembled WGS sequence"/>
</dbReference>
<accession>A0A2J8JJG7</accession>
<reference evidence="2 3" key="1">
    <citation type="submission" date="2017-12" db="EMBL/GenBank/DDBJ databases">
        <title>High-resolution comparative analysis of great ape genomes.</title>
        <authorList>
            <person name="Pollen A."/>
            <person name="Hastie A."/>
            <person name="Hormozdiari F."/>
            <person name="Dougherty M."/>
            <person name="Liu R."/>
            <person name="Chaisson M."/>
            <person name="Hoppe E."/>
            <person name="Hill C."/>
            <person name="Pang A."/>
            <person name="Hillier L."/>
            <person name="Baker C."/>
            <person name="Armstrong J."/>
            <person name="Shendure J."/>
            <person name="Paten B."/>
            <person name="Wilson R."/>
            <person name="Chao H."/>
            <person name="Schneider V."/>
            <person name="Ventura M."/>
            <person name="Kronenberg Z."/>
            <person name="Murali S."/>
            <person name="Gordon D."/>
            <person name="Cantsilieris S."/>
            <person name="Munson K."/>
            <person name="Nelson B."/>
            <person name="Raja A."/>
            <person name="Underwood J."/>
            <person name="Diekhans M."/>
            <person name="Fiddes I."/>
            <person name="Haussler D."/>
            <person name="Eichler E."/>
        </authorList>
    </citation>
    <scope>NUCLEOTIDE SEQUENCE [LARGE SCALE GENOMIC DNA]</scope>
    <source>
        <strain evidence="2">Yerkes chimp pedigree #C0471</strain>
    </source>
</reference>
<sequence length="147" mass="14377">MGRGLGSADMGDMKTPDFDDLLAAFDIPDIDANEAIHSGPEENEGPGGPGKPEPGVGSESEDTAAASAGDGPGVPAQASDHGLPPPDISVVSVIVKNTVCPEQSEALAGGSAGDGAQAAGVTKEGPVGPHRMQNGFGSPEPSLPGTP</sequence>
<protein>
    <submittedName>
        <fullName evidence="2">ZNF687 isoform 1</fullName>
    </submittedName>
</protein>
<evidence type="ECO:0000313" key="2">
    <source>
        <dbReference type="EMBL" id="PNI22912.1"/>
    </source>
</evidence>
<dbReference type="PANTHER" id="PTHR47222">
    <property type="entry name" value="ZINC FINGER PROTEIN 532-RELATED"/>
    <property type="match status" value="1"/>
</dbReference>
<evidence type="ECO:0000256" key="1">
    <source>
        <dbReference type="SAM" id="MobiDB-lite"/>
    </source>
</evidence>
<dbReference type="EMBL" id="NBAG03000454">
    <property type="protein sequence ID" value="PNI22912.1"/>
    <property type="molecule type" value="Genomic_DNA"/>
</dbReference>
<feature type="region of interest" description="Disordered" evidence="1">
    <location>
        <begin position="105"/>
        <end position="147"/>
    </location>
</feature>
<dbReference type="PANTHER" id="PTHR47222:SF2">
    <property type="entry name" value="ZINC FINGER PROTEIN 687"/>
    <property type="match status" value="1"/>
</dbReference>
<feature type="compositionally biased region" description="Low complexity" evidence="1">
    <location>
        <begin position="106"/>
        <end position="120"/>
    </location>
</feature>
<name>A0A2J8JJG7_PANTR</name>
<comment type="caution">
    <text evidence="2">The sequence shown here is derived from an EMBL/GenBank/DDBJ whole genome shotgun (WGS) entry which is preliminary data.</text>
</comment>